<evidence type="ECO:0000256" key="3">
    <source>
        <dbReference type="ARBA" id="ARBA00022840"/>
    </source>
</evidence>
<evidence type="ECO:0000259" key="4">
    <source>
        <dbReference type="PROSITE" id="PS50893"/>
    </source>
</evidence>
<dbReference type="GO" id="GO:0005524">
    <property type="term" value="F:ATP binding"/>
    <property type="evidence" value="ECO:0007669"/>
    <property type="project" value="UniProtKB-KW"/>
</dbReference>
<keyword evidence="6" id="KW-1185">Reference proteome</keyword>
<name>A0ABS5AXY0_9STRE</name>
<accession>A0ABS5AXY0</accession>
<dbReference type="PROSITE" id="PS00211">
    <property type="entry name" value="ABC_TRANSPORTER_1"/>
    <property type="match status" value="1"/>
</dbReference>
<evidence type="ECO:0000256" key="2">
    <source>
        <dbReference type="ARBA" id="ARBA00022741"/>
    </source>
</evidence>
<keyword evidence="1" id="KW-0813">Transport</keyword>
<proteinExistence type="predicted"/>
<dbReference type="InterPro" id="IPR027417">
    <property type="entry name" value="P-loop_NTPase"/>
</dbReference>
<dbReference type="InterPro" id="IPR003593">
    <property type="entry name" value="AAA+_ATPase"/>
</dbReference>
<dbReference type="InterPro" id="IPR003439">
    <property type="entry name" value="ABC_transporter-like_ATP-bd"/>
</dbReference>
<comment type="caution">
    <text evidence="5">The sequence shown here is derived from an EMBL/GenBank/DDBJ whole genome shotgun (WGS) entry which is preliminary data.</text>
</comment>
<dbReference type="Proteomes" id="UP001519349">
    <property type="component" value="Unassembled WGS sequence"/>
</dbReference>
<reference evidence="5 6" key="1">
    <citation type="submission" date="2018-05" db="EMBL/GenBank/DDBJ databases">
        <title>Draft genome sequence of Streptococcus panodentis CCUG 70867T.</title>
        <authorList>
            <person name="Salva-Serra F."/>
            <person name="Mendez V."/>
            <person name="Jaen-Luchoro D."/>
            <person name="Gonzales-Siles L."/>
            <person name="Karlsson R."/>
            <person name="Engstrom-Jakobsson H."/>
            <person name="Busquets A."/>
            <person name="Gomila M."/>
            <person name="Pineiro-Iglesias B."/>
            <person name="Bennasar-Figueras A."/>
            <person name="Seeger M."/>
            <person name="Moore E."/>
        </authorList>
    </citation>
    <scope>NUCLEOTIDE SEQUENCE [LARGE SCALE GENOMIC DNA]</scope>
    <source>
        <strain evidence="5 6">CCUG 70867</strain>
    </source>
</reference>
<dbReference type="InterPro" id="IPR015854">
    <property type="entry name" value="ABC_transpr_LolD-like"/>
</dbReference>
<evidence type="ECO:0000313" key="5">
    <source>
        <dbReference type="EMBL" id="MBP2621430.1"/>
    </source>
</evidence>
<organism evidence="5 6">
    <name type="scientific">Streptococcus panodentis</name>
    <dbReference type="NCBI Taxonomy" id="1581472"/>
    <lineage>
        <taxon>Bacteria</taxon>
        <taxon>Bacillati</taxon>
        <taxon>Bacillota</taxon>
        <taxon>Bacilli</taxon>
        <taxon>Lactobacillales</taxon>
        <taxon>Streptococcaceae</taxon>
        <taxon>Streptococcus</taxon>
    </lineage>
</organism>
<feature type="domain" description="ABC transporter" evidence="4">
    <location>
        <begin position="3"/>
        <end position="241"/>
    </location>
</feature>
<sequence length="247" mass="27720">MFIQARHLSKSYQENQEPIIRDLSLDIEAGQFIAVMGPSGCGKSTLLNILSTIDQPDQGQLFYKGQNLLHLDSKQLDQIRRQEFGFVFQQATFLKNLTIIDNICLPSLIGQHRREREAAYERAKELMALTGIENIAQRSLHEVSGGQLQRAGICRALINQPQLIFADEPTGALNSQASRDVMDLMQDFHQQGASILLVTHDVNAAAYADKVLLILDGQIECQICFDAKSDQKDRRQLLLTELSKRGI</sequence>
<keyword evidence="2" id="KW-0547">Nucleotide-binding</keyword>
<dbReference type="PROSITE" id="PS50893">
    <property type="entry name" value="ABC_TRANSPORTER_2"/>
    <property type="match status" value="1"/>
</dbReference>
<protein>
    <submittedName>
        <fullName evidence="5">ABC transporter ATP-binding protein</fullName>
    </submittedName>
</protein>
<dbReference type="CDD" id="cd03255">
    <property type="entry name" value="ABC_MJ0796_LolCDE_FtsE"/>
    <property type="match status" value="1"/>
</dbReference>
<dbReference type="Pfam" id="PF00005">
    <property type="entry name" value="ABC_tran"/>
    <property type="match status" value="1"/>
</dbReference>
<evidence type="ECO:0000256" key="1">
    <source>
        <dbReference type="ARBA" id="ARBA00022448"/>
    </source>
</evidence>
<dbReference type="SUPFAM" id="SSF52540">
    <property type="entry name" value="P-loop containing nucleoside triphosphate hydrolases"/>
    <property type="match status" value="1"/>
</dbReference>
<dbReference type="EMBL" id="QFAY01000017">
    <property type="protein sequence ID" value="MBP2621430.1"/>
    <property type="molecule type" value="Genomic_DNA"/>
</dbReference>
<dbReference type="Gene3D" id="3.40.50.300">
    <property type="entry name" value="P-loop containing nucleotide triphosphate hydrolases"/>
    <property type="match status" value="1"/>
</dbReference>
<dbReference type="SMART" id="SM00382">
    <property type="entry name" value="AAA"/>
    <property type="match status" value="1"/>
</dbReference>
<gene>
    <name evidence="5" type="ORF">DHL47_08890</name>
</gene>
<evidence type="ECO:0000313" key="6">
    <source>
        <dbReference type="Proteomes" id="UP001519349"/>
    </source>
</evidence>
<dbReference type="RefSeq" id="WP_209551575.1">
    <property type="nucleotide sequence ID" value="NZ_QFAY01000017.1"/>
</dbReference>
<keyword evidence="3 5" id="KW-0067">ATP-binding</keyword>
<dbReference type="InterPro" id="IPR017871">
    <property type="entry name" value="ABC_transporter-like_CS"/>
</dbReference>
<dbReference type="PANTHER" id="PTHR24220">
    <property type="entry name" value="IMPORT ATP-BINDING PROTEIN"/>
    <property type="match status" value="1"/>
</dbReference>
<dbReference type="InterPro" id="IPR017911">
    <property type="entry name" value="MacB-like_ATP-bd"/>
</dbReference>